<proteinExistence type="predicted"/>
<feature type="transmembrane region" description="Helical" evidence="1">
    <location>
        <begin position="7"/>
        <end position="27"/>
    </location>
</feature>
<organism evidence="2 3">
    <name type="scientific">Flagellimonas sediminis</name>
    <dbReference type="NCBI Taxonomy" id="2696468"/>
    <lineage>
        <taxon>Bacteria</taxon>
        <taxon>Pseudomonadati</taxon>
        <taxon>Bacteroidota</taxon>
        <taxon>Flavobacteriia</taxon>
        <taxon>Flavobacteriales</taxon>
        <taxon>Flavobacteriaceae</taxon>
        <taxon>Flagellimonas</taxon>
    </lineage>
</organism>
<comment type="caution">
    <text evidence="2">The sequence shown here is derived from an EMBL/GenBank/DDBJ whole genome shotgun (WGS) entry which is preliminary data.</text>
</comment>
<dbReference type="InterPro" id="IPR036514">
    <property type="entry name" value="SGNH_hydro_sf"/>
</dbReference>
<dbReference type="AlphaFoldDB" id="A0A6I5KX92"/>
<reference evidence="2 3" key="1">
    <citation type="submission" date="2020-01" db="EMBL/GenBank/DDBJ databases">
        <title>Muricauda sediminis sp.nov. 40Bstr401.</title>
        <authorList>
            <person name="Xue Z."/>
            <person name="Zhu S."/>
            <person name="Ren N."/>
            <person name="Chen T."/>
            <person name="Chen X."/>
            <person name="Chen J."/>
            <person name="Yang J."/>
        </authorList>
    </citation>
    <scope>NUCLEOTIDE SEQUENCE [LARGE SCALE GENOMIC DNA]</scope>
    <source>
        <strain evidence="2 3">40Bstr401</strain>
    </source>
</reference>
<sequence>MKKLVKNLVIYSVLILISLEILVRIFYLGEDKPSRFVDEKRVEKWVPNQNGYNVTGNRNQNFIRYNINSSGFNSYQEYVPTDDGVEVALVGDSFIEGFHQPYRVSIGRKVENKLHDEVKVFEYGYSGYDMADQLHLINAYKEDFDLIDRIYIKVKFNNDLNRGEYFVQTSRLNLESPLNKLLKKSKLLVYFSEIGVLDPVRDLMKDVKNLAKGGVSEKTETEESETDQQQLDSTYLANFKSLVSLYGFDKKKTVLLIDVSETSTVFLDYLNANGFQYLDFGNAINNSKRRTTLVYDMHWNNYGRTLVADIIKNDLVTSGLAKNPETE</sequence>
<keyword evidence="1" id="KW-1133">Transmembrane helix</keyword>
<keyword evidence="1" id="KW-0812">Transmembrane</keyword>
<dbReference type="EMBL" id="JAAAMI010000002">
    <property type="protein sequence ID" value="NDV42628.1"/>
    <property type="molecule type" value="Genomic_DNA"/>
</dbReference>
<keyword evidence="1" id="KW-0472">Membrane</keyword>
<dbReference type="RefSeq" id="WP_163633588.1">
    <property type="nucleotide sequence ID" value="NZ_JAAAMI010000002.1"/>
</dbReference>
<evidence type="ECO:0000256" key="1">
    <source>
        <dbReference type="SAM" id="Phobius"/>
    </source>
</evidence>
<dbReference type="SUPFAM" id="SSF52266">
    <property type="entry name" value="SGNH hydrolase"/>
    <property type="match status" value="1"/>
</dbReference>
<evidence type="ECO:0000313" key="2">
    <source>
        <dbReference type="EMBL" id="NDV42628.1"/>
    </source>
</evidence>
<protein>
    <recommendedName>
        <fullName evidence="4">SGNH/GDSL hydrolase family protein</fullName>
    </recommendedName>
</protein>
<dbReference type="GO" id="GO:0016788">
    <property type="term" value="F:hydrolase activity, acting on ester bonds"/>
    <property type="evidence" value="ECO:0007669"/>
    <property type="project" value="UniProtKB-ARBA"/>
</dbReference>
<dbReference type="Proteomes" id="UP000468707">
    <property type="component" value="Unassembled WGS sequence"/>
</dbReference>
<evidence type="ECO:0008006" key="4">
    <source>
        <dbReference type="Google" id="ProtNLM"/>
    </source>
</evidence>
<accession>A0A6I5KX92</accession>
<keyword evidence="3" id="KW-1185">Reference proteome</keyword>
<dbReference type="Gene3D" id="3.40.50.1110">
    <property type="entry name" value="SGNH hydrolase"/>
    <property type="match status" value="1"/>
</dbReference>
<gene>
    <name evidence="2" type="ORF">GTK07_04755</name>
</gene>
<name>A0A6I5KX92_9FLAO</name>
<evidence type="ECO:0000313" key="3">
    <source>
        <dbReference type="Proteomes" id="UP000468707"/>
    </source>
</evidence>